<accession>A0A7J0FEW5</accession>
<comment type="caution">
    <text evidence="2">The sequence shown here is derived from an EMBL/GenBank/DDBJ whole genome shotgun (WGS) entry which is preliminary data.</text>
</comment>
<evidence type="ECO:0000256" key="1">
    <source>
        <dbReference type="SAM" id="MobiDB-lite"/>
    </source>
</evidence>
<organism evidence="2 3">
    <name type="scientific">Actinidia rufa</name>
    <dbReference type="NCBI Taxonomy" id="165716"/>
    <lineage>
        <taxon>Eukaryota</taxon>
        <taxon>Viridiplantae</taxon>
        <taxon>Streptophyta</taxon>
        <taxon>Embryophyta</taxon>
        <taxon>Tracheophyta</taxon>
        <taxon>Spermatophyta</taxon>
        <taxon>Magnoliopsida</taxon>
        <taxon>eudicotyledons</taxon>
        <taxon>Gunneridae</taxon>
        <taxon>Pentapetalae</taxon>
        <taxon>asterids</taxon>
        <taxon>Ericales</taxon>
        <taxon>Actinidiaceae</taxon>
        <taxon>Actinidia</taxon>
    </lineage>
</organism>
<dbReference type="OrthoDB" id="668733at2759"/>
<evidence type="ECO:0000313" key="3">
    <source>
        <dbReference type="Proteomes" id="UP000585474"/>
    </source>
</evidence>
<reference evidence="2 3" key="1">
    <citation type="submission" date="2019-07" db="EMBL/GenBank/DDBJ databases">
        <title>De Novo Assembly of kiwifruit Actinidia rufa.</title>
        <authorList>
            <person name="Sugita-Konishi S."/>
            <person name="Sato K."/>
            <person name="Mori E."/>
            <person name="Abe Y."/>
            <person name="Kisaki G."/>
            <person name="Hamano K."/>
            <person name="Suezawa K."/>
            <person name="Otani M."/>
            <person name="Fukuda T."/>
            <person name="Manabe T."/>
            <person name="Gomi K."/>
            <person name="Tabuchi M."/>
            <person name="Akimitsu K."/>
            <person name="Kataoka I."/>
        </authorList>
    </citation>
    <scope>NUCLEOTIDE SEQUENCE [LARGE SCALE GENOMIC DNA]</scope>
    <source>
        <strain evidence="3">cv. Fuchu</strain>
    </source>
</reference>
<feature type="region of interest" description="Disordered" evidence="1">
    <location>
        <begin position="95"/>
        <end position="114"/>
    </location>
</feature>
<dbReference type="EMBL" id="BJWL01000011">
    <property type="protein sequence ID" value="GFY97244.1"/>
    <property type="molecule type" value="Genomic_DNA"/>
</dbReference>
<name>A0A7J0FEW5_9ERIC</name>
<dbReference type="AlphaFoldDB" id="A0A7J0FEW5"/>
<feature type="region of interest" description="Disordered" evidence="1">
    <location>
        <begin position="13"/>
        <end position="36"/>
    </location>
</feature>
<sequence>MCGGAIIADFFAPASSRPRPRPRPCNDVKDYFDDEDGDGRDFAFSASKSGLSHDQESNSFDCSDFEWGEYNGKMPEISSLPSAAIKDDEAQFVQDANPTKKLKPNPVDVVPDEENSGKKLSEELSEFESQMKFFQIPYLEGNWDASVDTFLGGDATQDGGNSMDFWIFNDLVTGVY</sequence>
<evidence type="ECO:0000313" key="2">
    <source>
        <dbReference type="EMBL" id="GFY97244.1"/>
    </source>
</evidence>
<dbReference type="Proteomes" id="UP000585474">
    <property type="component" value="Unassembled WGS sequence"/>
</dbReference>
<keyword evidence="3" id="KW-1185">Reference proteome</keyword>
<gene>
    <name evidence="2" type="ORF">Acr_11g0015500</name>
</gene>
<protein>
    <submittedName>
        <fullName evidence="2">Uncharacterized protein</fullName>
    </submittedName>
</protein>
<proteinExistence type="predicted"/>